<dbReference type="PANTHER" id="PTHR43567:SF1">
    <property type="entry name" value="FLAVOREDOXIN"/>
    <property type="match status" value="1"/>
</dbReference>
<dbReference type="Pfam" id="PF01613">
    <property type="entry name" value="Flavin_Reduct"/>
    <property type="match status" value="1"/>
</dbReference>
<reference evidence="5 6" key="1">
    <citation type="submission" date="2022-04" db="EMBL/GenBank/DDBJ databases">
        <title>The arsenic-methylating capacity of Chitinophaga filiformis YT5 during chitin decomposition.</title>
        <authorList>
            <person name="Chen G."/>
            <person name="Liang Y."/>
        </authorList>
    </citation>
    <scope>NUCLEOTIDE SEQUENCE [LARGE SCALE GENOMIC DNA]</scope>
    <source>
        <strain evidence="5 6">YT5</strain>
    </source>
</reference>
<dbReference type="RefSeq" id="WP_247808984.1">
    <property type="nucleotide sequence ID" value="NZ_CP095855.1"/>
</dbReference>
<dbReference type="InterPro" id="IPR012349">
    <property type="entry name" value="Split_barrel_FMN-bd"/>
</dbReference>
<comment type="cofactor">
    <cofactor evidence="1">
        <name>FMN</name>
        <dbReference type="ChEBI" id="CHEBI:58210"/>
    </cofactor>
</comment>
<dbReference type="EMBL" id="CP095855">
    <property type="protein sequence ID" value="UPK66775.1"/>
    <property type="molecule type" value="Genomic_DNA"/>
</dbReference>
<comment type="similarity">
    <text evidence="3">Belongs to the flavoredoxin family.</text>
</comment>
<dbReference type="Gene3D" id="2.30.110.10">
    <property type="entry name" value="Electron Transport, Fmn-binding Protein, Chain A"/>
    <property type="match status" value="1"/>
</dbReference>
<evidence type="ECO:0000313" key="6">
    <source>
        <dbReference type="Proteomes" id="UP000830198"/>
    </source>
</evidence>
<dbReference type="InterPro" id="IPR052174">
    <property type="entry name" value="Flavoredoxin"/>
</dbReference>
<accession>A0ABY4HT55</accession>
<sequence>MHLRSEPSILYFGTPVVLISTMNENGTYNLAPMSSVFWLGWRCMLGLSALSKTTENILRTGQCVLNLPSIHQVEAVNRLARTTGSDPVPAGKQQKGYRYEQDKFGLAGLTPLAADTVAPPRVLECPVHQEAVLAATHHLAADSAAQRGKILTFEMRITRVHLDESILMQGQQHKVDPDKWRPLIMSFQEFYGLGSKVHPSTLAQIPEHLYRTADIEAAREL</sequence>
<evidence type="ECO:0000256" key="1">
    <source>
        <dbReference type="ARBA" id="ARBA00001917"/>
    </source>
</evidence>
<dbReference type="Proteomes" id="UP000830198">
    <property type="component" value="Chromosome"/>
</dbReference>
<feature type="domain" description="Flavin reductase like" evidence="4">
    <location>
        <begin position="12"/>
        <end position="166"/>
    </location>
</feature>
<keyword evidence="2" id="KW-0285">Flavoprotein</keyword>
<evidence type="ECO:0000259" key="4">
    <source>
        <dbReference type="Pfam" id="PF01613"/>
    </source>
</evidence>
<dbReference type="InterPro" id="IPR002563">
    <property type="entry name" value="Flavin_Rdtase-like_dom"/>
</dbReference>
<keyword evidence="6" id="KW-1185">Reference proteome</keyword>
<evidence type="ECO:0000256" key="3">
    <source>
        <dbReference type="ARBA" id="ARBA00038054"/>
    </source>
</evidence>
<evidence type="ECO:0000313" key="5">
    <source>
        <dbReference type="EMBL" id="UPK66775.1"/>
    </source>
</evidence>
<evidence type="ECO:0000256" key="2">
    <source>
        <dbReference type="ARBA" id="ARBA00022630"/>
    </source>
</evidence>
<dbReference type="PANTHER" id="PTHR43567">
    <property type="entry name" value="FLAVOREDOXIN-RELATED-RELATED"/>
    <property type="match status" value="1"/>
</dbReference>
<organism evidence="5 6">
    <name type="scientific">Chitinophaga filiformis</name>
    <name type="common">Myxococcus filiformis</name>
    <name type="synonym">Flexibacter filiformis</name>
    <dbReference type="NCBI Taxonomy" id="104663"/>
    <lineage>
        <taxon>Bacteria</taxon>
        <taxon>Pseudomonadati</taxon>
        <taxon>Bacteroidota</taxon>
        <taxon>Chitinophagia</taxon>
        <taxon>Chitinophagales</taxon>
        <taxon>Chitinophagaceae</taxon>
        <taxon>Chitinophaga</taxon>
    </lineage>
</organism>
<name>A0ABY4HT55_CHIFI</name>
<proteinExistence type="inferred from homology"/>
<gene>
    <name evidence="5" type="ORF">MYF79_17705</name>
</gene>
<dbReference type="SUPFAM" id="SSF50475">
    <property type="entry name" value="FMN-binding split barrel"/>
    <property type="match status" value="1"/>
</dbReference>
<protein>
    <submittedName>
        <fullName evidence="5">Flavin reductase family protein</fullName>
    </submittedName>
</protein>